<dbReference type="InterPro" id="IPR012337">
    <property type="entry name" value="RNaseH-like_sf"/>
</dbReference>
<dbReference type="CDD" id="cd09272">
    <property type="entry name" value="RNase_HI_RT_Ty1"/>
    <property type="match status" value="1"/>
</dbReference>
<feature type="compositionally biased region" description="Basic and acidic residues" evidence="3">
    <location>
        <begin position="1210"/>
        <end position="1220"/>
    </location>
</feature>
<dbReference type="AlphaFoldDB" id="A0A699HQI2"/>
<feature type="compositionally biased region" description="Basic and acidic residues" evidence="3">
    <location>
        <begin position="1085"/>
        <end position="1099"/>
    </location>
</feature>
<dbReference type="GO" id="GO:0016787">
    <property type="term" value="F:hydrolase activity"/>
    <property type="evidence" value="ECO:0007669"/>
    <property type="project" value="UniProtKB-KW"/>
</dbReference>
<dbReference type="SUPFAM" id="SSF53098">
    <property type="entry name" value="Ribonuclease H-like"/>
    <property type="match status" value="1"/>
</dbReference>
<feature type="compositionally biased region" description="Low complexity" evidence="3">
    <location>
        <begin position="1176"/>
        <end position="1187"/>
    </location>
</feature>
<feature type="compositionally biased region" description="Basic residues" evidence="3">
    <location>
        <begin position="1058"/>
        <end position="1068"/>
    </location>
</feature>
<dbReference type="GO" id="GO:0003676">
    <property type="term" value="F:nucleic acid binding"/>
    <property type="evidence" value="ECO:0007669"/>
    <property type="project" value="InterPro"/>
</dbReference>
<dbReference type="SUPFAM" id="SSF56672">
    <property type="entry name" value="DNA/RNA polymerases"/>
    <property type="match status" value="1"/>
</dbReference>
<feature type="compositionally biased region" description="Polar residues" evidence="3">
    <location>
        <begin position="1036"/>
        <end position="1047"/>
    </location>
</feature>
<accession>A0A699HQI2</accession>
<sequence>MDLKLEYQTFKAKSTESLSQTYTRYTTLLNELANDGDNLSKHEINVGFVNSLPEKWLTFSQGLKNANHTQTFDLADIYKRFVNEDNLIQRRYSDTKKALITTPSSLAISIAFFSNNVIQDFQENSDDEVDERSSEEYLRDLEIEYHERSLLANLKRFQPKFTPKLIQTPSNSSSHIDSKLQKDYKTEYKKMKAKLSLFDASSSGPQNPKTFQPKNKCLVAKIFDWDKDEVFGDEEVTHVKVLMALVDDELTIGNSHARNGEWVDITIRKVNTLLSMDQDVDWQNYLKYELLSLKQAKLDAATFQIQNIKFTKLNHALQEQLKEEKMINEKWLTSLKKVSQCISEQVPHEKSYWRILYCMICKREDHRTSDHEMYIASLRDLMIIETILSMKSMEVVITLPHDTIVSFTSEEEMVENQNDIKVKEIRTNNRTEFRNHELKSFCYEKGISQNFPSPYTLEQNGVAKRKNRTLIEVARTMLNGSVLSKHFWTEAFKIACYTQNRSIIVKRHDKTPYEIFKERILDISYFHIFGCPVFIHNHKDHLGKFDAKAGDGYFLGYSSVSKAFRVYNTRRQQIEETYHVTFNESMEAIRFTNTSVDEIGIDYSSRYHPDEFLHKNDPSRQYQDIKDPPDLINTEGTHKQNVQDDQRITQPTDVPSGNNTKASRPITKPLVPDVPHVASKLTAASASECLFADFLSEIEPKKVSEALKHPGWIDAMQEELNQFYRNKHGTTTKNKARLVAQGHSQEEGIDYDETFAPVARMEAIRIFLAFARYMNFKVYQMDVKSAFLNDLYGLKQAPRAWYETLSTFLIQNKFAMGRIYNTLFIYKSNGNVILVLVYVDDIIFGSTCYKLCKQFEKLMTKKFEMSMIGELTYFLGLQIKQDDKGILICQEQYTSNLLKKYEISDSSSVKTPMVPRNNLGFDLKGYSDSDYAGCNMDRKSTLAEYVVAAGCCASILWMKSQLSDYDIRYNMVPIFCDNTSASAISNNLVLHSRTKHIDIRYHFIRDHILKRDIKLHFNPTENSKSPPPLVTKPKNGKSQTVASTLPKSQGLEALGALFKKRTKPKSKRPPTETKESPPKPTEGSEQSHSDEAQESDKEVLAAGDDMDEDPQDDKEVRTPSLKQDQPAPSHVQESTSNLSSPYLKRFDNILPLTERQDTSEIKSMMTEMYAAFQGRSSSVPSGSVTPTLALTDVPANVEGENATTTATEEPPSHTESETEEPRLAIPILSIPSTIISPTQPITSIIIHFESS</sequence>
<evidence type="ECO:0000256" key="1">
    <source>
        <dbReference type="ARBA" id="ARBA00022723"/>
    </source>
</evidence>
<evidence type="ECO:0000256" key="2">
    <source>
        <dbReference type="ARBA" id="ARBA00022801"/>
    </source>
</evidence>
<reference evidence="5" key="1">
    <citation type="journal article" date="2019" name="Sci. Rep.">
        <title>Draft genome of Tanacetum cinerariifolium, the natural source of mosquito coil.</title>
        <authorList>
            <person name="Yamashiro T."/>
            <person name="Shiraishi A."/>
            <person name="Satake H."/>
            <person name="Nakayama K."/>
        </authorList>
    </citation>
    <scope>NUCLEOTIDE SEQUENCE</scope>
</reference>
<dbReference type="InterPro" id="IPR043502">
    <property type="entry name" value="DNA/RNA_pol_sf"/>
</dbReference>
<dbReference type="PROSITE" id="PS50994">
    <property type="entry name" value="INTEGRASE"/>
    <property type="match status" value="1"/>
</dbReference>
<feature type="compositionally biased region" description="Basic and acidic residues" evidence="3">
    <location>
        <begin position="613"/>
        <end position="629"/>
    </location>
</feature>
<dbReference type="InterPro" id="IPR013103">
    <property type="entry name" value="RVT_2"/>
</dbReference>
<feature type="domain" description="Integrase catalytic" evidence="4">
    <location>
        <begin position="343"/>
        <end position="520"/>
    </location>
</feature>
<dbReference type="GO" id="GO:0046872">
    <property type="term" value="F:metal ion binding"/>
    <property type="evidence" value="ECO:0007669"/>
    <property type="project" value="UniProtKB-KW"/>
</dbReference>
<evidence type="ECO:0000256" key="3">
    <source>
        <dbReference type="SAM" id="MobiDB-lite"/>
    </source>
</evidence>
<dbReference type="InterPro" id="IPR039537">
    <property type="entry name" value="Retrotran_Ty1/copia-like"/>
</dbReference>
<dbReference type="InterPro" id="IPR057670">
    <property type="entry name" value="SH3_retrovirus"/>
</dbReference>
<dbReference type="PANTHER" id="PTHR42648">
    <property type="entry name" value="TRANSPOSASE, PUTATIVE-RELATED"/>
    <property type="match status" value="1"/>
</dbReference>
<dbReference type="Pfam" id="PF07727">
    <property type="entry name" value="RVT_2"/>
    <property type="match status" value="2"/>
</dbReference>
<dbReference type="Pfam" id="PF25597">
    <property type="entry name" value="SH3_retrovirus"/>
    <property type="match status" value="1"/>
</dbReference>
<feature type="compositionally biased region" description="Basic and acidic residues" evidence="3">
    <location>
        <begin position="636"/>
        <end position="647"/>
    </location>
</feature>
<feature type="compositionally biased region" description="Polar residues" evidence="3">
    <location>
        <begin position="648"/>
        <end position="662"/>
    </location>
</feature>
<protein>
    <recommendedName>
        <fullName evidence="4">Integrase catalytic domain-containing protein</fullName>
    </recommendedName>
</protein>
<dbReference type="PANTHER" id="PTHR42648:SF32">
    <property type="entry name" value="RIBONUCLEASE H-LIKE DOMAIN, GAG-PRE-INTEGRASE DOMAIN PROTEIN-RELATED"/>
    <property type="match status" value="1"/>
</dbReference>
<dbReference type="InterPro" id="IPR001584">
    <property type="entry name" value="Integrase_cat-core"/>
</dbReference>
<feature type="region of interest" description="Disordered" evidence="3">
    <location>
        <begin position="1017"/>
        <end position="1139"/>
    </location>
</feature>
<dbReference type="EMBL" id="BKCJ010165509">
    <property type="protein sequence ID" value="GEY27861.1"/>
    <property type="molecule type" value="Genomic_DNA"/>
</dbReference>
<dbReference type="GO" id="GO:0015074">
    <property type="term" value="P:DNA integration"/>
    <property type="evidence" value="ECO:0007669"/>
    <property type="project" value="InterPro"/>
</dbReference>
<dbReference type="InterPro" id="IPR036397">
    <property type="entry name" value="RNaseH_sf"/>
</dbReference>
<keyword evidence="1" id="KW-0479">Metal-binding</keyword>
<evidence type="ECO:0000259" key="4">
    <source>
        <dbReference type="PROSITE" id="PS50994"/>
    </source>
</evidence>
<organism evidence="5">
    <name type="scientific">Tanacetum cinerariifolium</name>
    <name type="common">Dalmatian daisy</name>
    <name type="synonym">Chrysanthemum cinerariifolium</name>
    <dbReference type="NCBI Taxonomy" id="118510"/>
    <lineage>
        <taxon>Eukaryota</taxon>
        <taxon>Viridiplantae</taxon>
        <taxon>Streptophyta</taxon>
        <taxon>Embryophyta</taxon>
        <taxon>Tracheophyta</taxon>
        <taxon>Spermatophyta</taxon>
        <taxon>Magnoliopsida</taxon>
        <taxon>eudicotyledons</taxon>
        <taxon>Gunneridae</taxon>
        <taxon>Pentapetalae</taxon>
        <taxon>asterids</taxon>
        <taxon>campanulids</taxon>
        <taxon>Asterales</taxon>
        <taxon>Asteraceae</taxon>
        <taxon>Asteroideae</taxon>
        <taxon>Anthemideae</taxon>
        <taxon>Anthemidinae</taxon>
        <taxon>Tanacetum</taxon>
    </lineage>
</organism>
<evidence type="ECO:0000313" key="5">
    <source>
        <dbReference type="EMBL" id="GEY27861.1"/>
    </source>
</evidence>
<dbReference type="Gene3D" id="3.30.420.10">
    <property type="entry name" value="Ribonuclease H-like superfamily/Ribonuclease H"/>
    <property type="match status" value="1"/>
</dbReference>
<gene>
    <name evidence="5" type="ORF">Tci_399835</name>
</gene>
<name>A0A699HQI2_TANCI</name>
<keyword evidence="2" id="KW-0378">Hydrolase</keyword>
<feature type="region of interest" description="Disordered" evidence="3">
    <location>
        <begin position="1176"/>
        <end position="1220"/>
    </location>
</feature>
<proteinExistence type="predicted"/>
<comment type="caution">
    <text evidence="5">The sequence shown here is derived from an EMBL/GenBank/DDBJ whole genome shotgun (WGS) entry which is preliminary data.</text>
</comment>
<feature type="region of interest" description="Disordered" evidence="3">
    <location>
        <begin position="613"/>
        <end position="669"/>
    </location>
</feature>